<feature type="coiled-coil region" evidence="1">
    <location>
        <begin position="311"/>
        <end position="338"/>
    </location>
</feature>
<dbReference type="GO" id="GO:0005198">
    <property type="term" value="F:structural molecule activity"/>
    <property type="evidence" value="ECO:0007669"/>
    <property type="project" value="InterPro"/>
</dbReference>
<sequence>MPEELAELYRGLEDTLLTEICSRLKLRDELNEVTVQDIKALRAHGIDLKEIEKAIRQATGISDKKLNELIDDVVERNQKYYTEVIDLAHVTQPDVLVDATTIDAIKRQTQDVFRNITASMGFLVDAGRTMLPPAKAYQWALDAATLKVESGAISYGQAIRDAVKELASGGMRVVDYESGHRDHVDAAARRAVMTGVSQLCSKYTEQAAEYLETPYYEVSAHAGSRDVPGRSPWSSHKEWQGKVYSTRNGDIYPNIYEVCGLGAVDGLEGANCRHRRNVWVEGVSERTYTDEQLEHIDDGFGCMFEGKTYTAYEATQEQRKVERTIRKLKREKAAYSAAGLTDEEQAVNIKLRRLNAKYKAFSKAAGLPEQRERMKVLYEN</sequence>
<dbReference type="Pfam" id="PF06152">
    <property type="entry name" value="Phage_min_cap2"/>
    <property type="match status" value="1"/>
</dbReference>
<name>A0A8S5V4S4_9CAUD</name>
<organism evidence="2">
    <name type="scientific">Siphoviridae sp. ctjsp22</name>
    <dbReference type="NCBI Taxonomy" id="2825636"/>
    <lineage>
        <taxon>Viruses</taxon>
        <taxon>Duplodnaviria</taxon>
        <taxon>Heunggongvirae</taxon>
        <taxon>Uroviricota</taxon>
        <taxon>Caudoviricetes</taxon>
    </lineage>
</organism>
<reference evidence="2" key="1">
    <citation type="journal article" date="2021" name="Proc. Natl. Acad. Sci. U.S.A.">
        <title>A Catalog of Tens of Thousands of Viruses from Human Metagenomes Reveals Hidden Associations with Chronic Diseases.</title>
        <authorList>
            <person name="Tisza M.J."/>
            <person name="Buck C.B."/>
        </authorList>
    </citation>
    <scope>NUCLEOTIDE SEQUENCE</scope>
    <source>
        <strain evidence="2">Ctjsp22</strain>
    </source>
</reference>
<accession>A0A8S5V4S4</accession>
<evidence type="ECO:0000256" key="1">
    <source>
        <dbReference type="SAM" id="Coils"/>
    </source>
</evidence>
<proteinExistence type="predicted"/>
<keyword evidence="1" id="KW-0175">Coiled coil</keyword>
<dbReference type="EMBL" id="BK016198">
    <property type="protein sequence ID" value="DAG01754.1"/>
    <property type="molecule type" value="Genomic_DNA"/>
</dbReference>
<protein>
    <submittedName>
        <fullName evidence="2">Minor capsid protein</fullName>
    </submittedName>
</protein>
<dbReference type="InterPro" id="IPR009319">
    <property type="entry name" value="Phage_A118_VSP1"/>
</dbReference>
<evidence type="ECO:0000313" key="2">
    <source>
        <dbReference type="EMBL" id="DAG01754.1"/>
    </source>
</evidence>